<keyword evidence="3" id="KW-1185">Reference proteome</keyword>
<dbReference type="EMBL" id="JAGEPF010000003">
    <property type="protein sequence ID" value="MBO2456867.1"/>
    <property type="molecule type" value="Genomic_DNA"/>
</dbReference>
<accession>A0ABS3RJE7</accession>
<dbReference type="RefSeq" id="WP_208237266.1">
    <property type="nucleotide sequence ID" value="NZ_JAGEPF010000003.1"/>
</dbReference>
<gene>
    <name evidence="2" type="ORF">J4709_04575</name>
</gene>
<dbReference type="SUPFAM" id="SSF54427">
    <property type="entry name" value="NTF2-like"/>
    <property type="match status" value="1"/>
</dbReference>
<organism evidence="2 3">
    <name type="scientific">Actinomadura violacea</name>
    <dbReference type="NCBI Taxonomy" id="2819934"/>
    <lineage>
        <taxon>Bacteria</taxon>
        <taxon>Bacillati</taxon>
        <taxon>Actinomycetota</taxon>
        <taxon>Actinomycetes</taxon>
        <taxon>Streptosporangiales</taxon>
        <taxon>Thermomonosporaceae</taxon>
        <taxon>Actinomadura</taxon>
    </lineage>
</organism>
<sequence length="126" mass="13268">MSTVIDTAIDMSSAFDRRLNDGDLEGLLSLLATDAVSRTPQGEVLTDPQAIRDNLAGMINAGARLHNTPRLVLTSDDVALLLIDWTLELTNVPGAPAMTGTTTNVVTRADAAEGWKLAILNPLGTA</sequence>
<name>A0ABS3RJE7_9ACTN</name>
<evidence type="ECO:0000313" key="2">
    <source>
        <dbReference type="EMBL" id="MBO2456867.1"/>
    </source>
</evidence>
<protein>
    <submittedName>
        <fullName evidence="2">Nuclear transport factor 2 family protein</fullName>
    </submittedName>
</protein>
<dbReference type="Pfam" id="PF12680">
    <property type="entry name" value="SnoaL_2"/>
    <property type="match status" value="1"/>
</dbReference>
<comment type="caution">
    <text evidence="2">The sequence shown here is derived from an EMBL/GenBank/DDBJ whole genome shotgun (WGS) entry which is preliminary data.</text>
</comment>
<dbReference type="InterPro" id="IPR032710">
    <property type="entry name" value="NTF2-like_dom_sf"/>
</dbReference>
<evidence type="ECO:0000259" key="1">
    <source>
        <dbReference type="Pfam" id="PF12680"/>
    </source>
</evidence>
<dbReference type="InterPro" id="IPR037401">
    <property type="entry name" value="SnoaL-like"/>
</dbReference>
<dbReference type="Gene3D" id="3.10.450.50">
    <property type="match status" value="1"/>
</dbReference>
<feature type="domain" description="SnoaL-like" evidence="1">
    <location>
        <begin position="15"/>
        <end position="103"/>
    </location>
</feature>
<evidence type="ECO:0000313" key="3">
    <source>
        <dbReference type="Proteomes" id="UP000680206"/>
    </source>
</evidence>
<proteinExistence type="predicted"/>
<dbReference type="Proteomes" id="UP000680206">
    <property type="component" value="Unassembled WGS sequence"/>
</dbReference>
<reference evidence="2 3" key="1">
    <citation type="submission" date="2021-03" db="EMBL/GenBank/DDBJ databases">
        <title>Actinomadura violae sp. nov., isolated from lichen in Thailand.</title>
        <authorList>
            <person name="Kanchanasin P."/>
            <person name="Saeng-In P."/>
            <person name="Phongsopitanun W."/>
            <person name="Yuki M."/>
            <person name="Kudo T."/>
            <person name="Ohkuma M."/>
            <person name="Tanasupawat S."/>
        </authorList>
    </citation>
    <scope>NUCLEOTIDE SEQUENCE [LARGE SCALE GENOMIC DNA]</scope>
    <source>
        <strain evidence="2 3">LCR2-06</strain>
    </source>
</reference>